<sequence length="104" mass="12406">MIKAIPTKDTLSNDTDLTWRDRRYQKFYQIVDQLVHEIQEHVWLETGKRKRRVKRDSLEKLHYSVECLVRDCVTVVYGTKRVGEATIFRGQYHYGANRPDQNHG</sequence>
<evidence type="ECO:0000313" key="2">
    <source>
        <dbReference type="Proteomes" id="UP000184514"/>
    </source>
</evidence>
<keyword evidence="2" id="KW-1185">Reference proteome</keyword>
<comment type="caution">
    <text evidence="1">The sequence shown here is derived from an EMBL/GenBank/DDBJ whole genome shotgun (WGS) entry which is preliminary data.</text>
</comment>
<gene>
    <name evidence="1" type="ORF">PFRI_12620</name>
</gene>
<dbReference type="EMBL" id="MLCB01000093">
    <property type="protein sequence ID" value="OJI94502.1"/>
    <property type="molecule type" value="Genomic_DNA"/>
</dbReference>
<organism evidence="1 2">
    <name type="scientific">Planktotalea frisia</name>
    <dbReference type="NCBI Taxonomy" id="696762"/>
    <lineage>
        <taxon>Bacteria</taxon>
        <taxon>Pseudomonadati</taxon>
        <taxon>Pseudomonadota</taxon>
        <taxon>Alphaproteobacteria</taxon>
        <taxon>Rhodobacterales</taxon>
        <taxon>Paracoccaceae</taxon>
        <taxon>Planktotalea</taxon>
    </lineage>
</organism>
<protein>
    <submittedName>
        <fullName evidence="1">Uncharacterized protein</fullName>
    </submittedName>
</protein>
<name>A0A1L9NZ73_9RHOB</name>
<proteinExistence type="predicted"/>
<dbReference type="AlphaFoldDB" id="A0A1L9NZ73"/>
<reference evidence="1 2" key="1">
    <citation type="submission" date="2016-10" db="EMBL/GenBank/DDBJ databases">
        <title>Genome sequence of Planktotalea frisia SH6-1.</title>
        <authorList>
            <person name="Poehlein A."/>
            <person name="Bakenhus I."/>
            <person name="Voget S."/>
            <person name="Brinkhoff T."/>
            <person name="Simon M."/>
        </authorList>
    </citation>
    <scope>NUCLEOTIDE SEQUENCE [LARGE SCALE GENOMIC DNA]</scope>
    <source>
        <strain evidence="1 2">SH6-1</strain>
    </source>
</reference>
<evidence type="ECO:0000313" key="1">
    <source>
        <dbReference type="EMBL" id="OJI94502.1"/>
    </source>
</evidence>
<accession>A0A1L9NZ73</accession>
<dbReference type="Proteomes" id="UP000184514">
    <property type="component" value="Unassembled WGS sequence"/>
</dbReference>